<name>A0A9W4U694_9PLEO</name>
<dbReference type="Gene3D" id="2.130.10.10">
    <property type="entry name" value="YVTN repeat-like/Quinoprotein amine dehydrogenase"/>
    <property type="match status" value="2"/>
</dbReference>
<dbReference type="InterPro" id="IPR031778">
    <property type="entry name" value="Sortilin_N"/>
</dbReference>
<evidence type="ECO:0000313" key="23">
    <source>
        <dbReference type="Proteomes" id="UP001152607"/>
    </source>
</evidence>
<dbReference type="Gene3D" id="3.30.60.270">
    <property type="match status" value="2"/>
</dbReference>
<evidence type="ECO:0000256" key="1">
    <source>
        <dbReference type="ARBA" id="ARBA00004166"/>
    </source>
</evidence>
<reference evidence="22" key="1">
    <citation type="submission" date="2023-01" db="EMBL/GenBank/DDBJ databases">
        <authorList>
            <person name="Van Ghelder C."/>
            <person name="Rancurel C."/>
        </authorList>
    </citation>
    <scope>NUCLEOTIDE SEQUENCE</scope>
    <source>
        <strain evidence="22">CNCM I-4278</strain>
    </source>
</reference>
<evidence type="ECO:0000256" key="16">
    <source>
        <dbReference type="ARBA" id="ARBA00031354"/>
    </source>
</evidence>
<dbReference type="Pfam" id="PF15901">
    <property type="entry name" value="Sortilin_C"/>
    <property type="match status" value="2"/>
</dbReference>
<evidence type="ECO:0000256" key="4">
    <source>
        <dbReference type="ARBA" id="ARBA00022448"/>
    </source>
</evidence>
<keyword evidence="12" id="KW-0675">Receptor</keyword>
<dbReference type="FunFam" id="2.10.70.80:FF:000001">
    <property type="entry name" value="Sortilin-related VPS10 domain-containing receptor 1"/>
    <property type="match status" value="1"/>
</dbReference>
<evidence type="ECO:0000256" key="20">
    <source>
        <dbReference type="SAM" id="SignalP"/>
    </source>
</evidence>
<dbReference type="OrthoDB" id="443634at2759"/>
<keyword evidence="6 20" id="KW-0732">Signal</keyword>
<feature type="region of interest" description="Disordered" evidence="18">
    <location>
        <begin position="1023"/>
        <end position="1046"/>
    </location>
</feature>
<evidence type="ECO:0000256" key="17">
    <source>
        <dbReference type="ARBA" id="ARBA00031902"/>
    </source>
</evidence>
<keyword evidence="23" id="KW-1185">Reference proteome</keyword>
<dbReference type="GO" id="GO:0016020">
    <property type="term" value="C:membrane"/>
    <property type="evidence" value="ECO:0007669"/>
    <property type="project" value="InterPro"/>
</dbReference>
<dbReference type="InterPro" id="IPR006581">
    <property type="entry name" value="VPS10"/>
</dbReference>
<evidence type="ECO:0000256" key="11">
    <source>
        <dbReference type="ARBA" id="ARBA00023136"/>
    </source>
</evidence>
<organism evidence="22 23">
    <name type="scientific">Periconia digitata</name>
    <dbReference type="NCBI Taxonomy" id="1303443"/>
    <lineage>
        <taxon>Eukaryota</taxon>
        <taxon>Fungi</taxon>
        <taxon>Dikarya</taxon>
        <taxon>Ascomycota</taxon>
        <taxon>Pezizomycotina</taxon>
        <taxon>Dothideomycetes</taxon>
        <taxon>Pleosporomycetidae</taxon>
        <taxon>Pleosporales</taxon>
        <taxon>Massarineae</taxon>
        <taxon>Periconiaceae</taxon>
        <taxon>Periconia</taxon>
    </lineage>
</organism>
<evidence type="ECO:0000256" key="8">
    <source>
        <dbReference type="ARBA" id="ARBA00022927"/>
    </source>
</evidence>
<evidence type="ECO:0000256" key="19">
    <source>
        <dbReference type="SAM" id="Phobius"/>
    </source>
</evidence>
<evidence type="ECO:0000256" key="9">
    <source>
        <dbReference type="ARBA" id="ARBA00022989"/>
    </source>
</evidence>
<dbReference type="GO" id="GO:0005794">
    <property type="term" value="C:Golgi apparatus"/>
    <property type="evidence" value="ECO:0007669"/>
    <property type="project" value="UniProtKB-SubCell"/>
</dbReference>
<protein>
    <recommendedName>
        <fullName evidence="3">Vacuolar protein sorting/targeting protein 10</fullName>
    </recommendedName>
    <alternativeName>
        <fullName evidence="16">Carboxypeptidase Y receptor</fullName>
    </alternativeName>
    <alternativeName>
        <fullName evidence="15 17">Sortilin VPS10</fullName>
    </alternativeName>
</protein>
<comment type="caution">
    <text evidence="22">The sequence shown here is derived from an EMBL/GenBank/DDBJ whole genome shotgun (WGS) entry which is preliminary data.</text>
</comment>
<evidence type="ECO:0000256" key="15">
    <source>
        <dbReference type="ARBA" id="ARBA00031250"/>
    </source>
</evidence>
<dbReference type="Gene3D" id="2.10.70.80">
    <property type="match status" value="2"/>
</dbReference>
<evidence type="ECO:0000256" key="6">
    <source>
        <dbReference type="ARBA" id="ARBA00022729"/>
    </source>
</evidence>
<keyword evidence="13" id="KW-0325">Glycoprotein</keyword>
<dbReference type="SUPFAM" id="SSF110296">
    <property type="entry name" value="Oligoxyloglucan reducing end-specific cellobiohydrolase"/>
    <property type="match status" value="2"/>
</dbReference>
<evidence type="ECO:0000256" key="13">
    <source>
        <dbReference type="ARBA" id="ARBA00023180"/>
    </source>
</evidence>
<sequence length="1489" mass="167388">MKYNRGILLPALLGLASLATAKKGEPLVSEQAFDSQLVEVMYFDDSDVALAAELDTLQVWKSTDAGKKWKKQDDMKTLGIRMNPFDSNVAVVLGETKHYITYDRGEKWRSFETEYPPSIGQQQISFHAKDNKKILYHTIEDCFLAPCLGQTLYTTDGFKTDPKAFINDRKMCAWAKSSELLLPDDDKLDDRVICIAKGKYSYKEKDFRLLITDDFFQSEDEPVMSSGRTVQGMTNMAPVKGHFVVAAKSDHSNELALYVTDDTKTWHHAEFDGGKLEEDAYTILESTNYSIQVDVVTSKFALTGSLYTSNSNGTYYTKNIDNTNRNEHGLVDFEKIAGIQGIVMVNTVQNPEEAIRPTVDKKLKSKVSFDDGRTFEPLKVKGKDEELHLHSVTNMHNSGRVFSSPAPGIVMGVGNTGEFLNKYTDGDLWVSDDAGLTWERALEEAQKYEFGDQGGVLVAVYDEGETDTIMYSLKHGRKGTWKEIKLDYKFRARELTTVPDSTSLKFMLYAVKAERVEKKDLMIHLDFSEMHERTCEDKDFEDWAARKDENGDAMCIMGHKQIFRRRKWDAECFVSQEFKDPVPKFEPCDCDKFRDYECEYNFVPNGKLGEEKECEASSALKLPDGACQGDAKTYKGKSGWRKIPGNQCKGSTERDEEVERSCDEKPTKPPNNNEITKEITKFKGSNFLEHYYLERPNQGEDNEEKGKRPADETIVMLTSEGEAYHTHDHGKKWQKSLDDRIVAIYPHQYNNDQVYWLTATKKVYYSLDRALPRTIHSFEALQMPNEQGAQILQFHPKEHNWLIWIGGEHCEKSKEGDCHTVASVSQKGGVEGSWEPLLPYVSKCAFVWRVAGRHVDDKEVFCEQHTNEDMKAPLELASSKDFFKTKDVKFKSVIAFATMAEFIVAATKGDEGNELKLHASLDAETFADARFPRNFDVDHTTAYTVLDSSTHSVFLHVTVNGVRDREYGSILKSNSNGTSYVVSLNHVNRNFDGYVDFEKMQGIEGVAMATVVTNIEDVEKGRAGKNKQTRITHNDGADWEPLQAPQADSEGKAYSCDVSNKEKCALHLHGYTERPDPRESFSSPTAVGIFMGVGNVGDKLTTIGEASTFITTDGGLNWKEAKKGTYAWEFGDQGSVLVLVRRGKDTNHLFYTLDLGETWDEYQFVDHAIRVSSITTVPSDTSLNFLIWGKDGSELVAVNVDFSGLNQFQRKCDLDENNPTAGDFDLWTPQHPMKKEEPECLFGHVAQYHRKRSNAECHSGQRIDHLHSIARNCSCTRLDFECDFNYERMPSGECRKIEGLEDPPDDAVCADGAEEYWEITGYRKIPISTCEGGQEFDHTKRVHPCPGHEEEFERKHGVSGFVIFLAVVLPFAAAAGIGYYVYRHWDGKFGRIRLGESGFGGSRGAAFDSDAPWIKYPVAAISGIVAVVAAIPLLVGSLWRMVSGRGGGGAGFGGRRYTSRSSFARGRGDYAVVDPDEGELLGEDSDDEV</sequence>
<keyword evidence="9 19" id="KW-1133">Transmembrane helix</keyword>
<comment type="function">
    <text evidence="14">Functions as a sorting receptor in the Golgi compartment required for the intracellular sorting and delivery of soluble vacuolar proteins, like carboxypeptidase Y (CPY) and proteinase A. Executes multiple rounds of sorting by cycling between the late Golgi and a prevacuolar endosome-like compartment.</text>
</comment>
<keyword evidence="7" id="KW-0677">Repeat</keyword>
<dbReference type="Proteomes" id="UP001152607">
    <property type="component" value="Unassembled WGS sequence"/>
</dbReference>
<feature type="chain" id="PRO_5040932327" description="Vacuolar protein sorting/targeting protein 10" evidence="20">
    <location>
        <begin position="22"/>
        <end position="1489"/>
    </location>
</feature>
<dbReference type="SMART" id="SM00602">
    <property type="entry name" value="VPS10"/>
    <property type="match status" value="2"/>
</dbReference>
<dbReference type="GO" id="GO:0006623">
    <property type="term" value="P:protein targeting to vacuole"/>
    <property type="evidence" value="ECO:0007669"/>
    <property type="project" value="TreeGrafter"/>
</dbReference>
<evidence type="ECO:0000256" key="10">
    <source>
        <dbReference type="ARBA" id="ARBA00023034"/>
    </source>
</evidence>
<evidence type="ECO:0000256" key="7">
    <source>
        <dbReference type="ARBA" id="ARBA00022737"/>
    </source>
</evidence>
<dbReference type="EMBL" id="CAOQHR010000001">
    <property type="protein sequence ID" value="CAI6277211.1"/>
    <property type="molecule type" value="Genomic_DNA"/>
</dbReference>
<keyword evidence="8" id="KW-0653">Protein transport</keyword>
<dbReference type="GO" id="GO:0005829">
    <property type="term" value="C:cytosol"/>
    <property type="evidence" value="ECO:0007669"/>
    <property type="project" value="GOC"/>
</dbReference>
<evidence type="ECO:0000256" key="12">
    <source>
        <dbReference type="ARBA" id="ARBA00023170"/>
    </source>
</evidence>
<dbReference type="PANTHER" id="PTHR12106:SF27">
    <property type="entry name" value="SORTILIN-RELATED RECEPTOR"/>
    <property type="match status" value="1"/>
</dbReference>
<evidence type="ECO:0000256" key="18">
    <source>
        <dbReference type="SAM" id="MobiDB-lite"/>
    </source>
</evidence>
<dbReference type="GO" id="GO:0006895">
    <property type="term" value="P:Golgi to endosome transport"/>
    <property type="evidence" value="ECO:0007669"/>
    <property type="project" value="TreeGrafter"/>
</dbReference>
<evidence type="ECO:0000256" key="2">
    <source>
        <dbReference type="ARBA" id="ARBA00004488"/>
    </source>
</evidence>
<comment type="subcellular location">
    <subcellularLocation>
        <location evidence="1">Golgi apparatus</location>
        <location evidence="1">trans-Golgi network membrane</location>
        <topology evidence="1">Multi-pass membrane protein</topology>
    </subcellularLocation>
    <subcellularLocation>
        <location evidence="2">Prevacuolar compartment membrane</location>
        <topology evidence="2">Multi-pass membrane protein</topology>
    </subcellularLocation>
</comment>
<dbReference type="FunFam" id="3.30.60.270:FF:000005">
    <property type="entry name" value="Sortilin"/>
    <property type="match status" value="1"/>
</dbReference>
<evidence type="ECO:0000256" key="14">
    <source>
        <dbReference type="ARBA" id="ARBA00025569"/>
    </source>
</evidence>
<accession>A0A9W4U694</accession>
<evidence type="ECO:0000256" key="5">
    <source>
        <dbReference type="ARBA" id="ARBA00022692"/>
    </source>
</evidence>
<feature type="region of interest" description="Disordered" evidence="18">
    <location>
        <begin position="645"/>
        <end position="674"/>
    </location>
</feature>
<keyword evidence="4" id="KW-0813">Transport</keyword>
<evidence type="ECO:0000256" key="3">
    <source>
        <dbReference type="ARBA" id="ARBA00015369"/>
    </source>
</evidence>
<proteinExistence type="predicted"/>
<feature type="signal peptide" evidence="20">
    <location>
        <begin position="1"/>
        <end position="21"/>
    </location>
</feature>
<feature type="region of interest" description="Disordered" evidence="18">
    <location>
        <begin position="1468"/>
        <end position="1489"/>
    </location>
</feature>
<feature type="domain" description="VPS10" evidence="21">
    <location>
        <begin position="712"/>
        <end position="1350"/>
    </location>
</feature>
<evidence type="ECO:0000313" key="22">
    <source>
        <dbReference type="EMBL" id="CAI6277211.1"/>
    </source>
</evidence>
<feature type="compositionally biased region" description="Acidic residues" evidence="18">
    <location>
        <begin position="1474"/>
        <end position="1489"/>
    </location>
</feature>
<dbReference type="InterPro" id="IPR031777">
    <property type="entry name" value="Sortilin_C"/>
</dbReference>
<feature type="domain" description="VPS10" evidence="21">
    <location>
        <begin position="47"/>
        <end position="674"/>
    </location>
</feature>
<dbReference type="PANTHER" id="PTHR12106">
    <property type="entry name" value="SORTILIN RELATED"/>
    <property type="match status" value="1"/>
</dbReference>
<keyword evidence="5 19" id="KW-0812">Transmembrane</keyword>
<dbReference type="InterPro" id="IPR015943">
    <property type="entry name" value="WD40/YVTN_repeat-like_dom_sf"/>
</dbReference>
<dbReference type="GO" id="GO:0006896">
    <property type="term" value="P:Golgi to vacuole transport"/>
    <property type="evidence" value="ECO:0007669"/>
    <property type="project" value="TreeGrafter"/>
</dbReference>
<keyword evidence="10" id="KW-0333">Golgi apparatus</keyword>
<gene>
    <name evidence="22" type="ORF">PDIGIT_LOCUS1963</name>
</gene>
<feature type="compositionally biased region" description="Basic and acidic residues" evidence="18">
    <location>
        <begin position="651"/>
        <end position="667"/>
    </location>
</feature>
<dbReference type="InterPro" id="IPR050310">
    <property type="entry name" value="VPS10-sortilin"/>
</dbReference>
<feature type="transmembrane region" description="Helical" evidence="19">
    <location>
        <begin position="1418"/>
        <end position="1439"/>
    </location>
</feature>
<evidence type="ECO:0000259" key="21">
    <source>
        <dbReference type="SMART" id="SM00602"/>
    </source>
</evidence>
<keyword evidence="11 19" id="KW-0472">Membrane</keyword>
<feature type="transmembrane region" description="Helical" evidence="19">
    <location>
        <begin position="1361"/>
        <end position="1382"/>
    </location>
</feature>
<dbReference type="Pfam" id="PF15902">
    <property type="entry name" value="Sortilin-Vps10"/>
    <property type="match status" value="2"/>
</dbReference>